<keyword evidence="3" id="KW-0813">Transport</keyword>
<dbReference type="PANTHER" id="PTHR23501:SF197">
    <property type="entry name" value="COMD"/>
    <property type="match status" value="1"/>
</dbReference>
<feature type="transmembrane region" description="Helical" evidence="9">
    <location>
        <begin position="186"/>
        <end position="205"/>
    </location>
</feature>
<comment type="subcellular location">
    <subcellularLocation>
        <location evidence="1">Cell membrane</location>
        <topology evidence="1">Multi-pass membrane protein</topology>
    </subcellularLocation>
</comment>
<feature type="transmembrane region" description="Helical" evidence="9">
    <location>
        <begin position="36"/>
        <end position="58"/>
    </location>
</feature>
<feature type="transmembrane region" description="Helical" evidence="9">
    <location>
        <begin position="414"/>
        <end position="441"/>
    </location>
</feature>
<sequence>MATTTPTGVRGSHAKHGGPSANDGAPMTHKQIMEALSGLLLGMFVAILSSTIVSNALPEIISDLGGGQSAYTWVVTAALLSMTAATPLWGKLADLFSKKLLVQISLVIYVAGSVVAGLSTSAGMLIACRVVQGIGVGGLSALAQIVMAAMIAPRERGRYSGYLGATFAVATVGGPLLGGVITDHWGWRWCFYVGVPFAIIALVVLQKTLKLPVTKRKVKVDWTGAFLISAAVSLLLVWVTFAGDKYDWMSWQTGAMVGGSLALIALFLFTETKASEPIIPLRLFRNRTITLASLASLFVGVAMFSGTVFFSQYFQLARDKSPTMSGIMTIPMIGGLFVSSTLSGQIITKTGKWKGWLVAGGALVTAGLGLLGTMRYDTPYWHLAIYMALMGLGIGMMMQNLVLCTQNQVDPSDLGAASSVVTFFRSLGGAIGVSALGAVMATRVTDYVKDGLTELGPKGAELGHGGTGGGGIPNLDQLPAPIRTVMEVAYGHGVADVFLYAAPAAGLAFLITLFIKEVPLRTAHAAPVPAVSEEPVESAPVEAAAAAEVTTVAEPAALSDGTPVRGIVRTADQAPVPRAAVTLISLAGRQLGRTIAQADGAYSVDAPGPGSYVLIASADGFQPQAATVVVGEGPLAYDLLLSGTSGLTGVVLAAEGGEPVVGAMVVVTDVRGDVLATGLSGEQGEFGFAELVPGAVTVAVNAPGHRPVALPVEVAGQGVTQIEVALHSGARVGGRVLAGGGPLKDARVTLVDGAGNVVATATTGEDGAYAFADLDGGEYTLMATGYPPAAMALTVAGRGVDGQDIELTHPDA</sequence>
<dbReference type="Gene3D" id="1.20.1720.10">
    <property type="entry name" value="Multidrug resistance protein D"/>
    <property type="match status" value="1"/>
</dbReference>
<feature type="transmembrane region" description="Helical" evidence="9">
    <location>
        <begin position="380"/>
        <end position="402"/>
    </location>
</feature>
<dbReference type="Gene3D" id="1.20.1250.20">
    <property type="entry name" value="MFS general substrate transporter like domains"/>
    <property type="match status" value="1"/>
</dbReference>
<dbReference type="SUPFAM" id="SSF49478">
    <property type="entry name" value="Cna protein B-type domain"/>
    <property type="match status" value="1"/>
</dbReference>
<proteinExistence type="inferred from homology"/>
<feature type="transmembrane region" description="Helical" evidence="9">
    <location>
        <begin position="289"/>
        <end position="314"/>
    </location>
</feature>
<evidence type="ECO:0000256" key="7">
    <source>
        <dbReference type="ARBA" id="ARBA00023136"/>
    </source>
</evidence>
<evidence type="ECO:0000256" key="6">
    <source>
        <dbReference type="ARBA" id="ARBA00022989"/>
    </source>
</evidence>
<dbReference type="Proteomes" id="UP000481109">
    <property type="component" value="Unassembled WGS sequence"/>
</dbReference>
<name>A0A6G4XS13_9ACTN</name>
<evidence type="ECO:0000256" key="2">
    <source>
        <dbReference type="ARBA" id="ARBA00007520"/>
    </source>
</evidence>
<protein>
    <submittedName>
        <fullName evidence="11">MFS transporter</fullName>
    </submittedName>
</protein>
<dbReference type="InterPro" id="IPR013783">
    <property type="entry name" value="Ig-like_fold"/>
</dbReference>
<feature type="transmembrane region" description="Helical" evidence="9">
    <location>
        <begin position="326"/>
        <end position="344"/>
    </location>
</feature>
<dbReference type="InterPro" id="IPR036259">
    <property type="entry name" value="MFS_trans_sf"/>
</dbReference>
<feature type="region of interest" description="Disordered" evidence="8">
    <location>
        <begin position="1"/>
        <end position="24"/>
    </location>
</feature>
<evidence type="ECO:0000256" key="9">
    <source>
        <dbReference type="SAM" id="Phobius"/>
    </source>
</evidence>
<gene>
    <name evidence="11" type="ORF">G6045_30685</name>
</gene>
<evidence type="ECO:0000313" key="11">
    <source>
        <dbReference type="EMBL" id="NGO79993.1"/>
    </source>
</evidence>
<dbReference type="AlphaFoldDB" id="A0A6G4XS13"/>
<evidence type="ECO:0000313" key="12">
    <source>
        <dbReference type="Proteomes" id="UP000481109"/>
    </source>
</evidence>
<dbReference type="GO" id="GO:0005886">
    <property type="term" value="C:plasma membrane"/>
    <property type="evidence" value="ECO:0007669"/>
    <property type="project" value="UniProtKB-SubCell"/>
</dbReference>
<evidence type="ECO:0000256" key="1">
    <source>
        <dbReference type="ARBA" id="ARBA00004651"/>
    </source>
</evidence>
<feature type="transmembrane region" description="Helical" evidence="9">
    <location>
        <begin position="225"/>
        <end position="243"/>
    </location>
</feature>
<dbReference type="InterPro" id="IPR011701">
    <property type="entry name" value="MFS"/>
</dbReference>
<keyword evidence="5 9" id="KW-0812">Transmembrane</keyword>
<dbReference type="PANTHER" id="PTHR23501">
    <property type="entry name" value="MAJOR FACILITATOR SUPERFAMILY"/>
    <property type="match status" value="1"/>
</dbReference>
<feature type="transmembrane region" description="Helical" evidence="9">
    <location>
        <begin position="159"/>
        <end position="180"/>
    </location>
</feature>
<evidence type="ECO:0000259" key="10">
    <source>
        <dbReference type="PROSITE" id="PS50850"/>
    </source>
</evidence>
<feature type="domain" description="Major facilitator superfamily (MFS) profile" evidence="10">
    <location>
        <begin position="35"/>
        <end position="520"/>
    </location>
</feature>
<comment type="similarity">
    <text evidence="2">Belongs to the major facilitator superfamily. TCR/Tet family.</text>
</comment>
<feature type="transmembrane region" description="Helical" evidence="9">
    <location>
        <begin position="356"/>
        <end position="374"/>
    </location>
</feature>
<keyword evidence="4" id="KW-1003">Cell membrane</keyword>
<dbReference type="EMBL" id="JAAKZW010000185">
    <property type="protein sequence ID" value="NGO79993.1"/>
    <property type="molecule type" value="Genomic_DNA"/>
</dbReference>
<dbReference type="RefSeq" id="WP_165335427.1">
    <property type="nucleotide sequence ID" value="NZ_JAAKZW010000185.1"/>
</dbReference>
<dbReference type="Gene3D" id="2.60.40.10">
    <property type="entry name" value="Immunoglobulins"/>
    <property type="match status" value="1"/>
</dbReference>
<dbReference type="CDD" id="cd17502">
    <property type="entry name" value="MFS_Azr1_MDR_like"/>
    <property type="match status" value="1"/>
</dbReference>
<reference evidence="11 12" key="1">
    <citation type="submission" date="2020-02" db="EMBL/GenBank/DDBJ databases">
        <title>Whole-genome analyses of novel actinobacteria.</title>
        <authorList>
            <person name="Sahin N."/>
            <person name="Tokatli A."/>
        </authorList>
    </citation>
    <scope>NUCLEOTIDE SEQUENCE [LARGE SCALE GENOMIC DNA]</scope>
    <source>
        <strain evidence="11 12">YC504</strain>
    </source>
</reference>
<dbReference type="SUPFAM" id="SSF49464">
    <property type="entry name" value="Carboxypeptidase regulatory domain-like"/>
    <property type="match status" value="2"/>
</dbReference>
<comment type="caution">
    <text evidence="11">The sequence shown here is derived from an EMBL/GenBank/DDBJ whole genome shotgun (WGS) entry which is preliminary data.</text>
</comment>
<feature type="transmembrane region" description="Helical" evidence="9">
    <location>
        <begin position="70"/>
        <end position="89"/>
    </location>
</feature>
<evidence type="ECO:0000256" key="3">
    <source>
        <dbReference type="ARBA" id="ARBA00022448"/>
    </source>
</evidence>
<keyword evidence="6 9" id="KW-1133">Transmembrane helix</keyword>
<feature type="transmembrane region" description="Helical" evidence="9">
    <location>
        <begin position="133"/>
        <end position="152"/>
    </location>
</feature>
<evidence type="ECO:0000256" key="5">
    <source>
        <dbReference type="ARBA" id="ARBA00022692"/>
    </source>
</evidence>
<dbReference type="InterPro" id="IPR020846">
    <property type="entry name" value="MFS_dom"/>
</dbReference>
<dbReference type="InterPro" id="IPR008969">
    <property type="entry name" value="CarboxyPept-like_regulatory"/>
</dbReference>
<dbReference type="FunFam" id="2.60.40.1120:FF:000002">
    <property type="entry name" value="MFS transporter"/>
    <property type="match status" value="1"/>
</dbReference>
<dbReference type="PROSITE" id="PS50850">
    <property type="entry name" value="MFS"/>
    <property type="match status" value="1"/>
</dbReference>
<feature type="transmembrane region" description="Helical" evidence="9">
    <location>
        <begin position="497"/>
        <end position="515"/>
    </location>
</feature>
<dbReference type="Gene3D" id="2.60.40.1120">
    <property type="entry name" value="Carboxypeptidase-like, regulatory domain"/>
    <property type="match status" value="2"/>
</dbReference>
<keyword evidence="7 9" id="KW-0472">Membrane</keyword>
<organism evidence="11 12">
    <name type="scientific">Streptomyces mesophilus</name>
    <dbReference type="NCBI Taxonomy" id="1775132"/>
    <lineage>
        <taxon>Bacteria</taxon>
        <taxon>Bacillati</taxon>
        <taxon>Actinomycetota</taxon>
        <taxon>Actinomycetes</taxon>
        <taxon>Kitasatosporales</taxon>
        <taxon>Streptomycetaceae</taxon>
        <taxon>Streptomyces</taxon>
    </lineage>
</organism>
<dbReference type="FunFam" id="1.20.1720.10:FF:000004">
    <property type="entry name" value="EmrB/QacA family drug resistance transporter"/>
    <property type="match status" value="1"/>
</dbReference>
<evidence type="ECO:0000256" key="8">
    <source>
        <dbReference type="SAM" id="MobiDB-lite"/>
    </source>
</evidence>
<evidence type="ECO:0000256" key="4">
    <source>
        <dbReference type="ARBA" id="ARBA00022475"/>
    </source>
</evidence>
<dbReference type="GO" id="GO:0005975">
    <property type="term" value="P:carbohydrate metabolic process"/>
    <property type="evidence" value="ECO:0007669"/>
    <property type="project" value="UniProtKB-ARBA"/>
</dbReference>
<dbReference type="GO" id="GO:0022857">
    <property type="term" value="F:transmembrane transporter activity"/>
    <property type="evidence" value="ECO:0007669"/>
    <property type="project" value="InterPro"/>
</dbReference>
<keyword evidence="12" id="KW-1185">Reference proteome</keyword>
<dbReference type="PRINTS" id="PR01036">
    <property type="entry name" value="TCRTETB"/>
</dbReference>
<dbReference type="SUPFAM" id="SSF103473">
    <property type="entry name" value="MFS general substrate transporter"/>
    <property type="match status" value="1"/>
</dbReference>
<feature type="transmembrane region" description="Helical" evidence="9">
    <location>
        <begin position="249"/>
        <end position="269"/>
    </location>
</feature>
<accession>A0A6G4XS13</accession>
<dbReference type="Pfam" id="PF13620">
    <property type="entry name" value="CarboxypepD_reg"/>
    <property type="match status" value="3"/>
</dbReference>
<dbReference type="Pfam" id="PF07690">
    <property type="entry name" value="MFS_1"/>
    <property type="match status" value="1"/>
</dbReference>
<feature type="transmembrane region" description="Helical" evidence="9">
    <location>
        <begin position="101"/>
        <end position="127"/>
    </location>
</feature>